<reference evidence="1" key="1">
    <citation type="submission" date="2020-07" db="EMBL/GenBank/DDBJ databases">
        <title>Multicomponent nature underlies the extraordinary mechanical properties of spider dragline silk.</title>
        <authorList>
            <person name="Kono N."/>
            <person name="Nakamura H."/>
            <person name="Mori M."/>
            <person name="Yoshida Y."/>
            <person name="Ohtoshi R."/>
            <person name="Malay A.D."/>
            <person name="Moran D.A.P."/>
            <person name="Tomita M."/>
            <person name="Numata K."/>
            <person name="Arakawa K."/>
        </authorList>
    </citation>
    <scope>NUCLEOTIDE SEQUENCE</scope>
</reference>
<dbReference type="PANTHER" id="PTHR33936">
    <property type="entry name" value="PROTEIN CBG17840"/>
    <property type="match status" value="1"/>
</dbReference>
<name>A0A8X6FQ00_TRICU</name>
<dbReference type="Proteomes" id="UP000887116">
    <property type="component" value="Unassembled WGS sequence"/>
</dbReference>
<evidence type="ECO:0000313" key="1">
    <source>
        <dbReference type="EMBL" id="GFQ86650.1"/>
    </source>
</evidence>
<protein>
    <submittedName>
        <fullName evidence="1">Uncharacterized protein</fullName>
    </submittedName>
</protein>
<keyword evidence="2" id="KW-1185">Reference proteome</keyword>
<dbReference type="InterPro" id="IPR052797">
    <property type="entry name" value="RegFact_GeneExpr_CellDeath"/>
</dbReference>
<proteinExistence type="predicted"/>
<dbReference type="AlphaFoldDB" id="A0A8X6FQ00"/>
<dbReference type="PANTHER" id="PTHR33936:SF24">
    <property type="entry name" value="C2H2-TYPE DOMAIN-CONTAINING PROTEIN"/>
    <property type="match status" value="1"/>
</dbReference>
<gene>
    <name evidence="1" type="primary">TcasGA2_TC004264</name>
    <name evidence="1" type="ORF">TNCT_279421</name>
</gene>
<dbReference type="OrthoDB" id="6436413at2759"/>
<accession>A0A8X6FQ00</accession>
<sequence length="152" mass="17539">MRKMHHGENINELRRKCALCTHESSKEEMLLHFQEVHDVKIENVELAFINFEAFNEWRNRTEKETKSKFIVRRGAISLKNGKKHHFVGHRSGFYVSKGKGLSHLKTQGSNKIDGYCPAQIKVFVSETGASNIKFCKTHLGHRNDIGHLSLRI</sequence>
<organism evidence="1 2">
    <name type="scientific">Trichonephila clavata</name>
    <name type="common">Joro spider</name>
    <name type="synonym">Nephila clavata</name>
    <dbReference type="NCBI Taxonomy" id="2740835"/>
    <lineage>
        <taxon>Eukaryota</taxon>
        <taxon>Metazoa</taxon>
        <taxon>Ecdysozoa</taxon>
        <taxon>Arthropoda</taxon>
        <taxon>Chelicerata</taxon>
        <taxon>Arachnida</taxon>
        <taxon>Araneae</taxon>
        <taxon>Araneomorphae</taxon>
        <taxon>Entelegynae</taxon>
        <taxon>Araneoidea</taxon>
        <taxon>Nephilidae</taxon>
        <taxon>Trichonephila</taxon>
    </lineage>
</organism>
<evidence type="ECO:0000313" key="2">
    <source>
        <dbReference type="Proteomes" id="UP000887116"/>
    </source>
</evidence>
<comment type="caution">
    <text evidence="1">The sequence shown here is derived from an EMBL/GenBank/DDBJ whole genome shotgun (WGS) entry which is preliminary data.</text>
</comment>
<dbReference type="EMBL" id="BMAO01003247">
    <property type="protein sequence ID" value="GFQ86650.1"/>
    <property type="molecule type" value="Genomic_DNA"/>
</dbReference>